<feature type="coiled-coil region" evidence="1">
    <location>
        <begin position="8"/>
        <end position="96"/>
    </location>
</feature>
<reference evidence="2" key="1">
    <citation type="submission" date="2023-07" db="EMBL/GenBank/DDBJ databases">
        <authorList>
            <consortium name="AG Swart"/>
            <person name="Singh M."/>
            <person name="Singh A."/>
            <person name="Seah K."/>
            <person name="Emmerich C."/>
        </authorList>
    </citation>
    <scope>NUCLEOTIDE SEQUENCE</scope>
    <source>
        <strain evidence="2">DP1</strain>
    </source>
</reference>
<keyword evidence="1" id="KW-0175">Coiled coil</keyword>
<evidence type="ECO:0000313" key="2">
    <source>
        <dbReference type="EMBL" id="CAI2359846.1"/>
    </source>
</evidence>
<comment type="caution">
    <text evidence="2">The sequence shown here is derived from an EMBL/GenBank/DDBJ whole genome shotgun (WGS) entry which is preliminary data.</text>
</comment>
<protein>
    <submittedName>
        <fullName evidence="2">Uncharacterized protein</fullName>
    </submittedName>
</protein>
<dbReference type="Proteomes" id="UP001295684">
    <property type="component" value="Unassembled WGS sequence"/>
</dbReference>
<evidence type="ECO:0000313" key="3">
    <source>
        <dbReference type="Proteomes" id="UP001295684"/>
    </source>
</evidence>
<sequence>MEDYQSSILLLNTNSNNYLKRIEELEEALLIETFKVSQQQDKLLQQKQAYEEKLKNLEEACQGQIEELDIFYSNKIKELNNEHSSIEEEGKVESAEVLQHQEDLYIMDVRTSTISGKSWKPSYYTWKEFRTLFSLITGENIMMNPITKKTFLKLNLGQKSHVKFIKSLEKRPPLLDKVQVIGGELIEEDLEDYFFGQANIICFDPLECDEDDAASPNAQSGPNSKLLIRRCEKYPHL</sequence>
<accession>A0AAD1U448</accession>
<dbReference type="EMBL" id="CAMPGE010001078">
    <property type="protein sequence ID" value="CAI2359846.1"/>
    <property type="molecule type" value="Genomic_DNA"/>
</dbReference>
<proteinExistence type="predicted"/>
<dbReference type="AlphaFoldDB" id="A0AAD1U448"/>
<keyword evidence="3" id="KW-1185">Reference proteome</keyword>
<name>A0AAD1U448_EUPCR</name>
<gene>
    <name evidence="2" type="ORF">ECRASSUSDP1_LOCUS1140</name>
</gene>
<organism evidence="2 3">
    <name type="scientific">Euplotes crassus</name>
    <dbReference type="NCBI Taxonomy" id="5936"/>
    <lineage>
        <taxon>Eukaryota</taxon>
        <taxon>Sar</taxon>
        <taxon>Alveolata</taxon>
        <taxon>Ciliophora</taxon>
        <taxon>Intramacronucleata</taxon>
        <taxon>Spirotrichea</taxon>
        <taxon>Hypotrichia</taxon>
        <taxon>Euplotida</taxon>
        <taxon>Euplotidae</taxon>
        <taxon>Moneuplotes</taxon>
    </lineage>
</organism>
<evidence type="ECO:0000256" key="1">
    <source>
        <dbReference type="SAM" id="Coils"/>
    </source>
</evidence>